<dbReference type="AlphaFoldDB" id="A0A8A1MJL9"/>
<dbReference type="VEuPathDB" id="FungiDB:I7I51_02885"/>
<protein>
    <submittedName>
        <fullName evidence="1">Uncharacterized protein</fullName>
    </submittedName>
</protein>
<dbReference type="EMBL" id="CP069116">
    <property type="protein sequence ID" value="QSS66676.1"/>
    <property type="molecule type" value="Genomic_DNA"/>
</dbReference>
<sequence>MSGTATAVEPPEILKETFNANTTLRPPSYHHVTHDAIVIVVLSMTGWLDIDFVSEGYNPQTEKFWHNYFIAIDSIAHSLEPVPDEVFPKWPDSGMELTQMLVPTTVEVYVKRPALGLYETLDNRNQLHQLPKMFLAEVQVMEAFRITGLVMEGHAYTLSTYLNEGIWKIDESLFMNALESPIRHLHGPAMNLHPRTFWLPTYWYAIEIHSGTKGWIGGDIKDYAISDKQDDIATLAKIGVWLDEVGLIIVLSPLSTPLILLLTKLNRGFKLEHVSKVAQSFLDPHSTYISRI</sequence>
<name>A0A8A1MJL9_AJECA</name>
<evidence type="ECO:0000313" key="1">
    <source>
        <dbReference type="EMBL" id="QSS66676.1"/>
    </source>
</evidence>
<gene>
    <name evidence="1" type="ORF">I7I51_02885</name>
</gene>
<proteinExistence type="predicted"/>
<accession>A0A8A1MJL9</accession>
<dbReference type="OrthoDB" id="4062651at2759"/>
<organism evidence="1 2">
    <name type="scientific">Ajellomyces capsulatus</name>
    <name type="common">Darling's disease fungus</name>
    <name type="synonym">Histoplasma capsulatum</name>
    <dbReference type="NCBI Taxonomy" id="5037"/>
    <lineage>
        <taxon>Eukaryota</taxon>
        <taxon>Fungi</taxon>
        <taxon>Dikarya</taxon>
        <taxon>Ascomycota</taxon>
        <taxon>Pezizomycotina</taxon>
        <taxon>Eurotiomycetes</taxon>
        <taxon>Eurotiomycetidae</taxon>
        <taxon>Onygenales</taxon>
        <taxon>Ajellomycetaceae</taxon>
        <taxon>Histoplasma</taxon>
    </lineage>
</organism>
<evidence type="ECO:0000313" key="2">
    <source>
        <dbReference type="Proteomes" id="UP000663671"/>
    </source>
</evidence>
<dbReference type="Proteomes" id="UP000663671">
    <property type="component" value="Chromosome 6"/>
</dbReference>
<reference evidence="1" key="1">
    <citation type="submission" date="2021-01" db="EMBL/GenBank/DDBJ databases">
        <title>Chromosome-level genome assembly of a human fungal pathogen reveals clustering of transcriptionally co-regulated genes.</title>
        <authorList>
            <person name="Voorhies M."/>
            <person name="Cohen S."/>
            <person name="Shea T.P."/>
            <person name="Petrus S."/>
            <person name="Munoz J.F."/>
            <person name="Poplawski S."/>
            <person name="Goldman W.E."/>
            <person name="Michael T."/>
            <person name="Cuomo C.A."/>
            <person name="Sil A."/>
            <person name="Beyhan S."/>
        </authorList>
    </citation>
    <scope>NUCLEOTIDE SEQUENCE</scope>
    <source>
        <strain evidence="1">WU24</strain>
    </source>
</reference>